<dbReference type="EMBL" id="VAUV01000009">
    <property type="protein sequence ID" value="TLD70292.1"/>
    <property type="molecule type" value="Genomic_DNA"/>
</dbReference>
<sequence>MTSPSPAPSNRPARRRTHGYLLLELILALTLFSLAVLGLARSLQMSIQTGAIINRDHDVRLALRGFLEEIRRKPLSEMTQSYLDPRLNLTLQSSIEPLELRDRNGTVLNNLYTLRVATTYEAGAEQREEFLEVFVYKTQTEEAN</sequence>
<reference evidence="2 3" key="1">
    <citation type="submission" date="2019-05" db="EMBL/GenBank/DDBJ databases">
        <title>Verrucobacter flavum gen. nov., sp. nov. a new member of the family Verrucomicrobiaceae.</title>
        <authorList>
            <person name="Szuroczki S."/>
            <person name="Abbaszade G."/>
            <person name="Szabo A."/>
            <person name="Felfoldi T."/>
            <person name="Schumann P."/>
            <person name="Boka K."/>
            <person name="Keki Z."/>
            <person name="Toumi M."/>
            <person name="Toth E."/>
        </authorList>
    </citation>
    <scope>NUCLEOTIDE SEQUENCE [LARGE SCALE GENOMIC DNA]</scope>
    <source>
        <strain evidence="2 3">MG-N-17</strain>
    </source>
</reference>
<keyword evidence="1" id="KW-1133">Transmembrane helix</keyword>
<dbReference type="OrthoDB" id="195960at2"/>
<proteinExistence type="predicted"/>
<evidence type="ECO:0008006" key="4">
    <source>
        <dbReference type="Google" id="ProtNLM"/>
    </source>
</evidence>
<evidence type="ECO:0000256" key="1">
    <source>
        <dbReference type="SAM" id="Phobius"/>
    </source>
</evidence>
<keyword evidence="3" id="KW-1185">Reference proteome</keyword>
<accession>A0A5R8KDA2</accession>
<evidence type="ECO:0000313" key="2">
    <source>
        <dbReference type="EMBL" id="TLD70292.1"/>
    </source>
</evidence>
<protein>
    <recommendedName>
        <fullName evidence="4">Type II secretion system protein</fullName>
    </recommendedName>
</protein>
<keyword evidence="1" id="KW-0472">Membrane</keyword>
<organism evidence="2 3">
    <name type="scientific">Phragmitibacter flavus</name>
    <dbReference type="NCBI Taxonomy" id="2576071"/>
    <lineage>
        <taxon>Bacteria</taxon>
        <taxon>Pseudomonadati</taxon>
        <taxon>Verrucomicrobiota</taxon>
        <taxon>Verrucomicrobiia</taxon>
        <taxon>Verrucomicrobiales</taxon>
        <taxon>Verrucomicrobiaceae</taxon>
        <taxon>Phragmitibacter</taxon>
    </lineage>
</organism>
<dbReference type="RefSeq" id="WP_138086891.1">
    <property type="nucleotide sequence ID" value="NZ_VAUV01000009.1"/>
</dbReference>
<evidence type="ECO:0000313" key="3">
    <source>
        <dbReference type="Proteomes" id="UP000306196"/>
    </source>
</evidence>
<feature type="transmembrane region" description="Helical" evidence="1">
    <location>
        <begin position="20"/>
        <end position="40"/>
    </location>
</feature>
<keyword evidence="1" id="KW-0812">Transmembrane</keyword>
<name>A0A5R8KDA2_9BACT</name>
<dbReference type="AlphaFoldDB" id="A0A5R8KDA2"/>
<gene>
    <name evidence="2" type="ORF">FEM03_13995</name>
</gene>
<comment type="caution">
    <text evidence="2">The sequence shown here is derived from an EMBL/GenBank/DDBJ whole genome shotgun (WGS) entry which is preliminary data.</text>
</comment>
<dbReference type="Proteomes" id="UP000306196">
    <property type="component" value="Unassembled WGS sequence"/>
</dbReference>